<reference evidence="2" key="1">
    <citation type="submission" date="2011-04" db="EMBL/GenBank/DDBJ databases">
        <title>Evolution of plant cell wall degrading machinery underlies the functional diversity of forest fungi.</title>
        <authorList>
            <consortium name="US DOE Joint Genome Institute (JGI-PGF)"/>
            <person name="Eastwood D.C."/>
            <person name="Floudas D."/>
            <person name="Binder M."/>
            <person name="Majcherczyk A."/>
            <person name="Schneider P."/>
            <person name="Aerts A."/>
            <person name="Asiegbu F.O."/>
            <person name="Baker S.E."/>
            <person name="Barry K."/>
            <person name="Bendiksby M."/>
            <person name="Blumentritt M."/>
            <person name="Coutinho P.M."/>
            <person name="Cullen D."/>
            <person name="Cullen D."/>
            <person name="Gathman A."/>
            <person name="Goodell B."/>
            <person name="Henrissat B."/>
            <person name="Ihrmark K."/>
            <person name="Kauserud H."/>
            <person name="Kohler A."/>
            <person name="LaButti K."/>
            <person name="Lapidus A."/>
            <person name="Lavin J.L."/>
            <person name="Lee Y.-H."/>
            <person name="Lindquist E."/>
            <person name="Lilly W."/>
            <person name="Lucas S."/>
            <person name="Morin E."/>
            <person name="Murat C."/>
            <person name="Oguiza J.A."/>
            <person name="Park J."/>
            <person name="Pisabarro A.G."/>
            <person name="Riley R."/>
            <person name="Rosling A."/>
            <person name="Salamov A."/>
            <person name="Schmidt O."/>
            <person name="Schmutz J."/>
            <person name="Skrede I."/>
            <person name="Stenlid J."/>
            <person name="Wiebenga A."/>
            <person name="Xie X."/>
            <person name="Kues U."/>
            <person name="Hibbett D.S."/>
            <person name="Hoffmeister D."/>
            <person name="Hogberg N."/>
            <person name="Martin F."/>
            <person name="Grigoriev I.V."/>
            <person name="Watkinson S.C."/>
        </authorList>
    </citation>
    <scope>NUCLEOTIDE SEQUENCE</scope>
    <source>
        <strain evidence="2">S7.9</strain>
    </source>
</reference>
<sequence>MTGWISVTVIMWISTLSGVPSQQVTSVNIVHQLGCMRCIALSIAVFEGETGFEIWKNWSHLITS</sequence>
<dbReference type="GeneID" id="18817918"/>
<evidence type="ECO:0008006" key="3">
    <source>
        <dbReference type="Google" id="ProtNLM"/>
    </source>
</evidence>
<evidence type="ECO:0000256" key="1">
    <source>
        <dbReference type="SAM" id="SignalP"/>
    </source>
</evidence>
<feature type="chain" id="PRO_5003375701" description="Secreted protein" evidence="1">
    <location>
        <begin position="19"/>
        <end position="64"/>
    </location>
</feature>
<accession>F8NKJ4</accession>
<keyword evidence="1" id="KW-0732">Signal</keyword>
<protein>
    <recommendedName>
        <fullName evidence="3">Secreted protein</fullName>
    </recommendedName>
</protein>
<organism>
    <name type="scientific">Serpula lacrymans var. lacrymans (strain S7.9)</name>
    <name type="common">Dry rot fungus</name>
    <dbReference type="NCBI Taxonomy" id="578457"/>
    <lineage>
        <taxon>Eukaryota</taxon>
        <taxon>Fungi</taxon>
        <taxon>Dikarya</taxon>
        <taxon>Basidiomycota</taxon>
        <taxon>Agaricomycotina</taxon>
        <taxon>Agaricomycetes</taxon>
        <taxon>Agaricomycetidae</taxon>
        <taxon>Boletales</taxon>
        <taxon>Coniophorineae</taxon>
        <taxon>Serpulaceae</taxon>
        <taxon>Serpula</taxon>
    </lineage>
</organism>
<feature type="signal peptide" evidence="1">
    <location>
        <begin position="1"/>
        <end position="18"/>
    </location>
</feature>
<dbReference type="Proteomes" id="UP000008064">
    <property type="component" value="Unassembled WGS sequence"/>
</dbReference>
<dbReference type="HOGENOM" id="CLU_2868997_0_0_1"/>
<dbReference type="AlphaFoldDB" id="F8NKJ4"/>
<evidence type="ECO:0000313" key="2">
    <source>
        <dbReference type="EMBL" id="EGO28767.1"/>
    </source>
</evidence>
<dbReference type="KEGG" id="sla:SERLADRAFT_459546"/>
<name>F8NKJ4_SERL9</name>
<dbReference type="RefSeq" id="XP_007314966.1">
    <property type="nucleotide sequence ID" value="XM_007314904.1"/>
</dbReference>
<proteinExistence type="predicted"/>
<dbReference type="EMBL" id="GL945430">
    <property type="protein sequence ID" value="EGO28767.1"/>
    <property type="molecule type" value="Genomic_DNA"/>
</dbReference>
<gene>
    <name evidence="2" type="ORF">SERLADRAFT_459546</name>
</gene>